<proteinExistence type="predicted"/>
<gene>
    <name evidence="2" type="ORF">B1B_13869</name>
</gene>
<dbReference type="GO" id="GO:0008821">
    <property type="term" value="F:crossover junction DNA endonuclease activity"/>
    <property type="evidence" value="ECO:0007669"/>
    <property type="project" value="UniProtKB-EC"/>
</dbReference>
<comment type="catalytic activity">
    <reaction evidence="1">
        <text>Endonucleolytic cleavage at a junction such as a reciprocal single-stranded crossover between two homologous DNA duplexes (Holliday junction).</text>
        <dbReference type="EC" id="3.1.21.10"/>
    </reaction>
</comment>
<dbReference type="Gene3D" id="3.40.1350.10">
    <property type="match status" value="1"/>
</dbReference>
<dbReference type="AlphaFoldDB" id="T1ARG9"/>
<dbReference type="Pfam" id="PF01870">
    <property type="entry name" value="Hjc"/>
    <property type="match status" value="1"/>
</dbReference>
<dbReference type="SUPFAM" id="SSF52980">
    <property type="entry name" value="Restriction endonuclease-like"/>
    <property type="match status" value="1"/>
</dbReference>
<accession>T1ARG9</accession>
<dbReference type="InterPro" id="IPR011856">
    <property type="entry name" value="tRNA_endonuc-like_dom_sf"/>
</dbReference>
<organism evidence="2">
    <name type="scientific">mine drainage metagenome</name>
    <dbReference type="NCBI Taxonomy" id="410659"/>
    <lineage>
        <taxon>unclassified sequences</taxon>
        <taxon>metagenomes</taxon>
        <taxon>ecological metagenomes</taxon>
    </lineage>
</organism>
<protein>
    <submittedName>
        <fullName evidence="2">Resolvase, Holliday junction-type</fullName>
    </submittedName>
</protein>
<evidence type="ECO:0000256" key="1">
    <source>
        <dbReference type="ARBA" id="ARBA00029354"/>
    </source>
</evidence>
<sequence length="158" mass="17741">MHLCLLLNDIVNGSIYERELIGILSGATKQVEKYSRSVPDERKDSILKLVDHPFFVTRSAGSLGADVVAIRGDLSAIIEVKSSINDTIMFTEASGKRQEQATRMIKRLEASGIFLVYAYRLKGIREEAWKTFAAPANPKGKVAYLYDFLTKNRYHEGQ</sequence>
<name>T1ARG9_9ZZZZ</name>
<reference evidence="2" key="2">
    <citation type="journal article" date="2014" name="ISME J.">
        <title>Microbial stratification in low pH oxic and suboxic macroscopic growths along an acid mine drainage.</title>
        <authorList>
            <person name="Mendez-Garcia C."/>
            <person name="Mesa V."/>
            <person name="Sprenger R.R."/>
            <person name="Richter M."/>
            <person name="Diez M.S."/>
            <person name="Solano J."/>
            <person name="Bargiela R."/>
            <person name="Golyshina O.V."/>
            <person name="Manteca A."/>
            <person name="Ramos J.L."/>
            <person name="Gallego J.R."/>
            <person name="Llorente I."/>
            <person name="Martins Dos Santos V.A."/>
            <person name="Jensen O.N."/>
            <person name="Pelaez A.I."/>
            <person name="Sanchez J."/>
            <person name="Ferrer M."/>
        </authorList>
    </citation>
    <scope>NUCLEOTIDE SEQUENCE</scope>
</reference>
<dbReference type="InterPro" id="IPR002732">
    <property type="entry name" value="Hjc"/>
</dbReference>
<reference evidence="2" key="1">
    <citation type="submission" date="2013-08" db="EMBL/GenBank/DDBJ databases">
        <authorList>
            <person name="Mendez C."/>
            <person name="Richter M."/>
            <person name="Ferrer M."/>
            <person name="Sanchez J."/>
        </authorList>
    </citation>
    <scope>NUCLEOTIDE SEQUENCE</scope>
</reference>
<dbReference type="EMBL" id="AUZY01009143">
    <property type="protein sequence ID" value="EQD43339.1"/>
    <property type="molecule type" value="Genomic_DNA"/>
</dbReference>
<evidence type="ECO:0000313" key="2">
    <source>
        <dbReference type="EMBL" id="EQD43339.1"/>
    </source>
</evidence>
<dbReference type="InterPro" id="IPR011335">
    <property type="entry name" value="Restrct_endonuc-II-like"/>
</dbReference>
<comment type="caution">
    <text evidence="2">The sequence shown here is derived from an EMBL/GenBank/DDBJ whole genome shotgun (WGS) entry which is preliminary data.</text>
</comment>
<dbReference type="GO" id="GO:0003676">
    <property type="term" value="F:nucleic acid binding"/>
    <property type="evidence" value="ECO:0007669"/>
    <property type="project" value="InterPro"/>
</dbReference>